<evidence type="ECO:0000256" key="3">
    <source>
        <dbReference type="ARBA" id="ARBA00022679"/>
    </source>
</evidence>
<dbReference type="InterPro" id="IPR040464">
    <property type="entry name" value="InsP(3)kin_ATP-grasp"/>
</dbReference>
<sequence>MQPLLVGFIFSPKKIGHPTFRSLIEATRKFARVVIIDFSRPIEEQGDFNVIYHKLTDWMSAANEETKRLLERFDRYCAAHPAVRIVEPVHNLDVLLDRVSTCEAFAHFDVTVTAPPAPAPDSPHTFRVRWPASVVVSRDRPGTPEAFRQAGLEFPVVAKPAMACGLTLKAHQFVLAYEMADLERAGILESPEPYLLQRLVPHRGAVHKVYVIGDHVECALRDSLPPALHAAATATTEWRTFNSQKMGPSGVALTETTPPLGADALTPPAHRYHPAGYHPAGYHPAGYHPAGYHPAGYHPAGYHPAGYHPAGYHPAGYQLSPSWYHPAGITSPAITPPVSPG</sequence>
<dbReference type="Gene3D" id="3.30.1490.220">
    <property type="match status" value="1"/>
</dbReference>
<keyword evidence="4" id="KW-0479">Metal-binding</keyword>
<dbReference type="Proteomes" id="UP001141327">
    <property type="component" value="Unassembled WGS sequence"/>
</dbReference>
<feature type="domain" description="Inositol-tetrakisphosphate 1-kinase N-terminal" evidence="10">
    <location>
        <begin position="5"/>
        <end position="90"/>
    </location>
</feature>
<dbReference type="PANTHER" id="PTHR14217:SF1">
    <property type="entry name" value="INOSITOL-TETRAKISPHOSPHATE 1-KINASE"/>
    <property type="match status" value="1"/>
</dbReference>
<reference evidence="11" key="1">
    <citation type="journal article" date="2022" name="bioRxiv">
        <title>Genomics of Preaxostyla Flagellates Illuminates Evolutionary Transitions and the Path Towards Mitochondrial Loss.</title>
        <authorList>
            <person name="Novak L.V.F."/>
            <person name="Treitli S.C."/>
            <person name="Pyrih J."/>
            <person name="Halakuc P."/>
            <person name="Pipaliya S.V."/>
            <person name="Vacek V."/>
            <person name="Brzon O."/>
            <person name="Soukal P."/>
            <person name="Eme L."/>
            <person name="Dacks J.B."/>
            <person name="Karnkowska A."/>
            <person name="Elias M."/>
            <person name="Hampl V."/>
        </authorList>
    </citation>
    <scope>NUCLEOTIDE SEQUENCE</scope>
    <source>
        <strain evidence="11">RCP-MX</strain>
    </source>
</reference>
<evidence type="ECO:0000313" key="11">
    <source>
        <dbReference type="EMBL" id="KAJ4456233.1"/>
    </source>
</evidence>
<dbReference type="EMBL" id="JAPMOS010000077">
    <property type="protein sequence ID" value="KAJ4456233.1"/>
    <property type="molecule type" value="Genomic_DNA"/>
</dbReference>
<keyword evidence="3" id="KW-0808">Transferase</keyword>
<evidence type="ECO:0000259" key="10">
    <source>
        <dbReference type="Pfam" id="PF17927"/>
    </source>
</evidence>
<organism evidence="11 12">
    <name type="scientific">Paratrimastix pyriformis</name>
    <dbReference type="NCBI Taxonomy" id="342808"/>
    <lineage>
        <taxon>Eukaryota</taxon>
        <taxon>Metamonada</taxon>
        <taxon>Preaxostyla</taxon>
        <taxon>Paratrimastigidae</taxon>
        <taxon>Paratrimastix</taxon>
    </lineage>
</organism>
<dbReference type="PANTHER" id="PTHR14217">
    <property type="entry name" value="INOSITOL-TETRAKISPHOSPHATE 1-KINASE"/>
    <property type="match status" value="1"/>
</dbReference>
<keyword evidence="8" id="KW-0460">Magnesium</keyword>
<comment type="cofactor">
    <cofactor evidence="1">
        <name>Mg(2+)</name>
        <dbReference type="ChEBI" id="CHEBI:18420"/>
    </cofactor>
</comment>
<keyword evidence="5" id="KW-0547">Nucleotide-binding</keyword>
<evidence type="ECO:0000256" key="8">
    <source>
        <dbReference type="ARBA" id="ARBA00022842"/>
    </source>
</evidence>
<keyword evidence="6" id="KW-0418">Kinase</keyword>
<evidence type="ECO:0000256" key="2">
    <source>
        <dbReference type="ARBA" id="ARBA00009601"/>
    </source>
</evidence>
<comment type="similarity">
    <text evidence="2">Belongs to the ITPK1 family.</text>
</comment>
<protein>
    <submittedName>
        <fullName evidence="11">Inositol-tetrakisphosphate 1-kinase 3</fullName>
    </submittedName>
</protein>
<proteinExistence type="inferred from homology"/>
<gene>
    <name evidence="11" type="ORF">PAPYR_8599</name>
</gene>
<comment type="caution">
    <text evidence="11">The sequence shown here is derived from an EMBL/GenBank/DDBJ whole genome shotgun (WGS) entry which is preliminary data.</text>
</comment>
<evidence type="ECO:0000256" key="7">
    <source>
        <dbReference type="ARBA" id="ARBA00022840"/>
    </source>
</evidence>
<evidence type="ECO:0000256" key="6">
    <source>
        <dbReference type="ARBA" id="ARBA00022777"/>
    </source>
</evidence>
<evidence type="ECO:0000313" key="12">
    <source>
        <dbReference type="Proteomes" id="UP001141327"/>
    </source>
</evidence>
<dbReference type="InterPro" id="IPR008656">
    <property type="entry name" value="Inositol_tetrakis-P_1-kinase"/>
</dbReference>
<name>A0ABQ8UBS3_9EUKA</name>
<dbReference type="Pfam" id="PF17927">
    <property type="entry name" value="Ins134_P3_kin_N"/>
    <property type="match status" value="1"/>
</dbReference>
<feature type="domain" description="Inositol 1,3,4-trisphosphate 5/6-kinase ATP-grasp" evidence="9">
    <location>
        <begin position="127"/>
        <end position="228"/>
    </location>
</feature>
<evidence type="ECO:0000256" key="1">
    <source>
        <dbReference type="ARBA" id="ARBA00001946"/>
    </source>
</evidence>
<keyword evidence="12" id="KW-1185">Reference proteome</keyword>
<dbReference type="Pfam" id="PF05770">
    <property type="entry name" value="Ins134_P3_kin"/>
    <property type="match status" value="1"/>
</dbReference>
<dbReference type="Gene3D" id="3.40.50.11370">
    <property type="match status" value="1"/>
</dbReference>
<evidence type="ECO:0000259" key="9">
    <source>
        <dbReference type="Pfam" id="PF05770"/>
    </source>
</evidence>
<dbReference type="InterPro" id="IPR041429">
    <property type="entry name" value="ITPK1_N"/>
</dbReference>
<evidence type="ECO:0000256" key="5">
    <source>
        <dbReference type="ARBA" id="ARBA00022741"/>
    </source>
</evidence>
<evidence type="ECO:0000256" key="4">
    <source>
        <dbReference type="ARBA" id="ARBA00022723"/>
    </source>
</evidence>
<keyword evidence="7" id="KW-0067">ATP-binding</keyword>
<accession>A0ABQ8UBS3</accession>